<proteinExistence type="predicted"/>
<sequence length="30" mass="3508">MAPSWCFSWNLKRLVDAELTAERPNPQFVT</sequence>
<accession>A0A0A9GRH8</accession>
<name>A0A0A9GRH8_ARUDO</name>
<protein>
    <submittedName>
        <fullName evidence="1">Uncharacterized protein</fullName>
    </submittedName>
</protein>
<reference evidence="1" key="1">
    <citation type="submission" date="2014-09" db="EMBL/GenBank/DDBJ databases">
        <authorList>
            <person name="Magalhaes I.L.F."/>
            <person name="Oliveira U."/>
            <person name="Santos F.R."/>
            <person name="Vidigal T.H.D.A."/>
            <person name="Brescovit A.D."/>
            <person name="Santos A.J."/>
        </authorList>
    </citation>
    <scope>NUCLEOTIDE SEQUENCE</scope>
    <source>
        <tissue evidence="1">Shoot tissue taken approximately 20 cm above the soil surface</tissue>
    </source>
</reference>
<dbReference type="AlphaFoldDB" id="A0A0A9GRH8"/>
<organism evidence="1">
    <name type="scientific">Arundo donax</name>
    <name type="common">Giant reed</name>
    <name type="synonym">Donax arundinaceus</name>
    <dbReference type="NCBI Taxonomy" id="35708"/>
    <lineage>
        <taxon>Eukaryota</taxon>
        <taxon>Viridiplantae</taxon>
        <taxon>Streptophyta</taxon>
        <taxon>Embryophyta</taxon>
        <taxon>Tracheophyta</taxon>
        <taxon>Spermatophyta</taxon>
        <taxon>Magnoliopsida</taxon>
        <taxon>Liliopsida</taxon>
        <taxon>Poales</taxon>
        <taxon>Poaceae</taxon>
        <taxon>PACMAD clade</taxon>
        <taxon>Arundinoideae</taxon>
        <taxon>Arundineae</taxon>
        <taxon>Arundo</taxon>
    </lineage>
</organism>
<evidence type="ECO:0000313" key="1">
    <source>
        <dbReference type="EMBL" id="JAE27765.1"/>
    </source>
</evidence>
<reference evidence="1" key="2">
    <citation type="journal article" date="2015" name="Data Brief">
        <title>Shoot transcriptome of the giant reed, Arundo donax.</title>
        <authorList>
            <person name="Barrero R.A."/>
            <person name="Guerrero F.D."/>
            <person name="Moolhuijzen P."/>
            <person name="Goolsby J.A."/>
            <person name="Tidwell J."/>
            <person name="Bellgard S.E."/>
            <person name="Bellgard M.I."/>
        </authorList>
    </citation>
    <scope>NUCLEOTIDE SEQUENCE</scope>
    <source>
        <tissue evidence="1">Shoot tissue taken approximately 20 cm above the soil surface</tissue>
    </source>
</reference>
<dbReference type="EMBL" id="GBRH01170131">
    <property type="protein sequence ID" value="JAE27765.1"/>
    <property type="molecule type" value="Transcribed_RNA"/>
</dbReference>